<evidence type="ECO:0000256" key="7">
    <source>
        <dbReference type="ARBA" id="ARBA00022702"/>
    </source>
</evidence>
<reference evidence="16" key="2">
    <citation type="submission" date="2025-08" db="UniProtKB">
        <authorList>
            <consortium name="Ensembl"/>
        </authorList>
    </citation>
    <scope>IDENTIFICATION</scope>
</reference>
<dbReference type="AlphaFoldDB" id="H3B686"/>
<evidence type="ECO:0000256" key="4">
    <source>
        <dbReference type="ARBA" id="ARBA00019280"/>
    </source>
</evidence>
<dbReference type="GO" id="GO:0008083">
    <property type="term" value="F:growth factor activity"/>
    <property type="evidence" value="ECO:0007669"/>
    <property type="project" value="UniProtKB-KW"/>
</dbReference>
<dbReference type="PIRSF" id="PIRSF037328">
    <property type="entry name" value="Inhibin_alpha_subunit"/>
    <property type="match status" value="1"/>
</dbReference>
<protein>
    <recommendedName>
        <fullName evidence="4 12">Inhibin alpha chain</fullName>
    </recommendedName>
</protein>
<evidence type="ECO:0000256" key="6">
    <source>
        <dbReference type="ARBA" id="ARBA00022685"/>
    </source>
</evidence>
<feature type="signal peptide" evidence="14">
    <location>
        <begin position="1"/>
        <end position="20"/>
    </location>
</feature>
<dbReference type="CDD" id="cd13754">
    <property type="entry name" value="TGF_beta_INHA"/>
    <property type="match status" value="1"/>
</dbReference>
<dbReference type="GO" id="GO:1900193">
    <property type="term" value="P:regulation of oocyte maturation"/>
    <property type="evidence" value="ECO:0007669"/>
    <property type="project" value="Ensembl"/>
</dbReference>
<dbReference type="PROSITE" id="PS51362">
    <property type="entry name" value="TGF_BETA_2"/>
    <property type="match status" value="1"/>
</dbReference>
<name>H3B686_LATCH</name>
<dbReference type="SMART" id="SM00204">
    <property type="entry name" value="TGFB"/>
    <property type="match status" value="1"/>
</dbReference>
<dbReference type="FunCoup" id="H3B686">
    <property type="interactions" value="170"/>
</dbReference>
<keyword evidence="6" id="KW-0165">Cleavage on pair of basic residues</keyword>
<evidence type="ECO:0000256" key="2">
    <source>
        <dbReference type="ARBA" id="ARBA00004613"/>
    </source>
</evidence>
<dbReference type="InParanoid" id="H3B686"/>
<keyword evidence="8 14" id="KW-0732">Signal</keyword>
<comment type="function">
    <text evidence="1">Inhibins and activins inhibit and activate, respectively, the secretion of follitropin by the pituitary gland. Inhibins/activins are involved in regulating a number of diverse functions such as hypothalamic and pituitary hormone secretion, gonadal hormone secretion, germ cell development and maturation, erythroid differentiation, insulin secretion, nerve cell survival, embryonic axial development or bone growth, depending on their subunit composition. Inhibins appear to oppose the functions of activins.</text>
</comment>
<dbReference type="EMBL" id="AFYH01036059">
    <property type="status" value="NOT_ANNOTATED_CDS"/>
    <property type="molecule type" value="Genomic_DNA"/>
</dbReference>
<feature type="chain" id="PRO_5003580936" description="Inhibin alpha chain" evidence="14">
    <location>
        <begin position="21"/>
        <end position="345"/>
    </location>
</feature>
<dbReference type="GeneID" id="102356906"/>
<evidence type="ECO:0000256" key="1">
    <source>
        <dbReference type="ARBA" id="ARBA00002588"/>
    </source>
</evidence>
<dbReference type="Gene3D" id="2.10.90.10">
    <property type="entry name" value="Cystine-knot cytokines"/>
    <property type="match status" value="1"/>
</dbReference>
<dbReference type="Gene3D" id="2.60.120.970">
    <property type="match status" value="1"/>
</dbReference>
<comment type="subcellular location">
    <subcellularLocation>
        <location evidence="2">Secreted</location>
    </subcellularLocation>
</comment>
<proteinExistence type="inferred from homology"/>
<dbReference type="PRINTS" id="PR00669">
    <property type="entry name" value="INHIBINA"/>
</dbReference>
<evidence type="ECO:0000256" key="5">
    <source>
        <dbReference type="ARBA" id="ARBA00022525"/>
    </source>
</evidence>
<organism evidence="16 17">
    <name type="scientific">Latimeria chalumnae</name>
    <name type="common">Coelacanth</name>
    <dbReference type="NCBI Taxonomy" id="7897"/>
    <lineage>
        <taxon>Eukaryota</taxon>
        <taxon>Metazoa</taxon>
        <taxon>Chordata</taxon>
        <taxon>Craniata</taxon>
        <taxon>Vertebrata</taxon>
        <taxon>Euteleostomi</taxon>
        <taxon>Coelacanthiformes</taxon>
        <taxon>Coelacanthidae</taxon>
        <taxon>Latimeria</taxon>
    </lineage>
</organism>
<dbReference type="Ensembl" id="ENSLACT00000017535.2">
    <property type="protein sequence ID" value="ENSLACP00000017407.2"/>
    <property type="gene ID" value="ENSLACG00000015333.2"/>
</dbReference>
<dbReference type="GO" id="GO:0005125">
    <property type="term" value="F:cytokine activity"/>
    <property type="evidence" value="ECO:0007669"/>
    <property type="project" value="TreeGrafter"/>
</dbReference>
<dbReference type="HOGENOM" id="CLU_064515_0_0_1"/>
<dbReference type="KEGG" id="lcm:102356906"/>
<evidence type="ECO:0000256" key="8">
    <source>
        <dbReference type="ARBA" id="ARBA00022729"/>
    </source>
</evidence>
<accession>H3B686</accession>
<reference evidence="16" key="3">
    <citation type="submission" date="2025-09" db="UniProtKB">
        <authorList>
            <consortium name="Ensembl"/>
        </authorList>
    </citation>
    <scope>IDENTIFICATION</scope>
</reference>
<dbReference type="CTD" id="3623"/>
<dbReference type="Proteomes" id="UP000008672">
    <property type="component" value="Unassembled WGS sequence"/>
</dbReference>
<dbReference type="InterPro" id="IPR017948">
    <property type="entry name" value="TGFb_CS"/>
</dbReference>
<dbReference type="Pfam" id="PF00019">
    <property type="entry name" value="TGF_beta"/>
    <property type="match status" value="1"/>
</dbReference>
<evidence type="ECO:0000256" key="12">
    <source>
        <dbReference type="PIRNR" id="PIRNR037328"/>
    </source>
</evidence>
<dbReference type="InterPro" id="IPR015615">
    <property type="entry name" value="TGF-beta-rel"/>
</dbReference>
<dbReference type="eggNOG" id="KOG3900">
    <property type="taxonomic scope" value="Eukaryota"/>
</dbReference>
<dbReference type="PANTHER" id="PTHR11848">
    <property type="entry name" value="TGF-BETA FAMILY"/>
    <property type="match status" value="1"/>
</dbReference>
<keyword evidence="10" id="KW-1015">Disulfide bond</keyword>
<dbReference type="OrthoDB" id="9929039at2759"/>
<evidence type="ECO:0000313" key="17">
    <source>
        <dbReference type="Proteomes" id="UP000008672"/>
    </source>
</evidence>
<sequence length="345" mass="39037">MQLKMVPFLVLMLCVQECVCTCSHHEVDKPVLIMILREHILRSLGMEGSPSAQGETRNEMKGIHKRHVGDHQTHSHRGRPRVTEDTSQVILFPTTDVPCEFTQLPQDKDDRDFTYLFQPSAHSLDRVVTNAHMWFYVGPSDSPSGQHHNLTTSPAELLILSQQGHFTIASTSMLLQDNWVIFRFAKPFLHYLSHKVFILQVRCSTCPCISDADKIPFIQSFTRLKNPDRSRRSSIPWSPEAVNLLQRPSENGLLHSNCHKASVNISFEELGWGNWIIHPTFFTFNYCHGTCSSSDSLPYNLGIKLCCAAVPGTMNDLRVRTTSDGGYSFKYEAVPNIITNDCACM</sequence>
<dbReference type="OMA" id="TYVFRPS"/>
<gene>
    <name evidence="16" type="primary">INHA</name>
</gene>
<keyword evidence="17" id="KW-1185">Reference proteome</keyword>
<keyword evidence="11" id="KW-0325">Glycoprotein</keyword>
<dbReference type="GeneTree" id="ENSGT00390000005935"/>
<evidence type="ECO:0000256" key="9">
    <source>
        <dbReference type="ARBA" id="ARBA00023030"/>
    </source>
</evidence>
<reference evidence="17" key="1">
    <citation type="submission" date="2011-08" db="EMBL/GenBank/DDBJ databases">
        <title>The draft genome of Latimeria chalumnae.</title>
        <authorList>
            <person name="Di Palma F."/>
            <person name="Alfoldi J."/>
            <person name="Johnson J."/>
            <person name="Berlin A."/>
            <person name="Gnerre S."/>
            <person name="Jaffe D."/>
            <person name="MacCallum I."/>
            <person name="Young S."/>
            <person name="Walker B.J."/>
            <person name="Lander E."/>
            <person name="Lindblad-Toh K."/>
        </authorList>
    </citation>
    <scope>NUCLEOTIDE SEQUENCE [LARGE SCALE GENOMIC DNA]</scope>
    <source>
        <strain evidence="17">Wild caught</strain>
    </source>
</reference>
<dbReference type="GO" id="GO:0005179">
    <property type="term" value="F:hormone activity"/>
    <property type="evidence" value="ECO:0007669"/>
    <property type="project" value="UniProtKB-KW"/>
</dbReference>
<dbReference type="Bgee" id="ENSLACG00000015333">
    <property type="expression patterns" value="Expressed in pelvic fin"/>
</dbReference>
<dbReference type="PANTHER" id="PTHR11848:SF117">
    <property type="entry name" value="INHIBIN ALPHA CHAIN"/>
    <property type="match status" value="1"/>
</dbReference>
<feature type="domain" description="TGF-beta family profile" evidence="15">
    <location>
        <begin position="229"/>
        <end position="345"/>
    </location>
</feature>
<evidence type="ECO:0000256" key="14">
    <source>
        <dbReference type="SAM" id="SignalP"/>
    </source>
</evidence>
<evidence type="ECO:0000256" key="10">
    <source>
        <dbReference type="ARBA" id="ARBA00023157"/>
    </source>
</evidence>
<dbReference type="SUPFAM" id="SSF57501">
    <property type="entry name" value="Cystine-knot cytokines"/>
    <property type="match status" value="1"/>
</dbReference>
<evidence type="ECO:0000313" key="16">
    <source>
        <dbReference type="Ensembl" id="ENSLACP00000017407.2"/>
    </source>
</evidence>
<comment type="similarity">
    <text evidence="3 13">Belongs to the TGF-beta family.</text>
</comment>
<dbReference type="RefSeq" id="XP_005991833.2">
    <property type="nucleotide sequence ID" value="XM_005991771.3"/>
</dbReference>
<keyword evidence="5 12" id="KW-0964">Secreted</keyword>
<keyword evidence="9 12" id="KW-0339">Growth factor</keyword>
<dbReference type="STRING" id="7897.ENSLACP00000017407"/>
<evidence type="ECO:0000256" key="11">
    <source>
        <dbReference type="ARBA" id="ARBA00023180"/>
    </source>
</evidence>
<dbReference type="GO" id="GO:0005615">
    <property type="term" value="C:extracellular space"/>
    <property type="evidence" value="ECO:0007669"/>
    <property type="project" value="TreeGrafter"/>
</dbReference>
<dbReference type="InterPro" id="IPR029034">
    <property type="entry name" value="Cystine-knot_cytokine"/>
</dbReference>
<dbReference type="InterPro" id="IPR017175">
    <property type="entry name" value="Inhibin_asu"/>
</dbReference>
<keyword evidence="7 12" id="KW-0372">Hormone</keyword>
<dbReference type="InterPro" id="IPR001839">
    <property type="entry name" value="TGF-b_C"/>
</dbReference>
<dbReference type="PROSITE" id="PS00250">
    <property type="entry name" value="TGF_BETA_1"/>
    <property type="match status" value="1"/>
</dbReference>
<evidence type="ECO:0000256" key="3">
    <source>
        <dbReference type="ARBA" id="ARBA00006656"/>
    </source>
</evidence>
<evidence type="ECO:0000259" key="15">
    <source>
        <dbReference type="PROSITE" id="PS51362"/>
    </source>
</evidence>
<evidence type="ECO:0000256" key="13">
    <source>
        <dbReference type="RuleBase" id="RU000354"/>
    </source>
</evidence>